<keyword evidence="2" id="KW-1185">Reference proteome</keyword>
<organism evidence="1 2">
    <name type="scientific">Dichanthelium oligosanthes</name>
    <dbReference type="NCBI Taxonomy" id="888268"/>
    <lineage>
        <taxon>Eukaryota</taxon>
        <taxon>Viridiplantae</taxon>
        <taxon>Streptophyta</taxon>
        <taxon>Embryophyta</taxon>
        <taxon>Tracheophyta</taxon>
        <taxon>Spermatophyta</taxon>
        <taxon>Magnoliopsida</taxon>
        <taxon>Liliopsida</taxon>
        <taxon>Poales</taxon>
        <taxon>Poaceae</taxon>
        <taxon>PACMAD clade</taxon>
        <taxon>Panicoideae</taxon>
        <taxon>Panicodae</taxon>
        <taxon>Paniceae</taxon>
        <taxon>Dichantheliinae</taxon>
        <taxon>Dichanthelium</taxon>
    </lineage>
</organism>
<dbReference type="STRING" id="888268.A0A1E5UI64"/>
<evidence type="ECO:0000313" key="1">
    <source>
        <dbReference type="EMBL" id="OEL12566.1"/>
    </source>
</evidence>
<reference evidence="1 2" key="1">
    <citation type="submission" date="2016-09" db="EMBL/GenBank/DDBJ databases">
        <title>The draft genome of Dichanthelium oligosanthes: A C3 panicoid grass species.</title>
        <authorList>
            <person name="Studer A.J."/>
            <person name="Schnable J.C."/>
            <person name="Brutnell T.P."/>
        </authorList>
    </citation>
    <scope>NUCLEOTIDE SEQUENCE [LARGE SCALE GENOMIC DNA]</scope>
    <source>
        <strain evidence="2">cv. Kellogg 1175</strain>
        <tissue evidence="1">Leaf</tissue>
    </source>
</reference>
<protein>
    <recommendedName>
        <fullName evidence="3">F-box domain-containing protein</fullName>
    </recommendedName>
</protein>
<dbReference type="OrthoDB" id="695771at2759"/>
<sequence length="74" mass="8192">LIGGTAGVCRSWRRAARDDLWCHVDMRGYADRCVRLHFTIHALVGAAMRHGAGQCEAFWGDAADDDLVCFLAEQ</sequence>
<gene>
    <name evidence="1" type="ORF">BAE44_0026415</name>
</gene>
<comment type="caution">
    <text evidence="1">The sequence shown here is derived from an EMBL/GenBank/DDBJ whole genome shotgun (WGS) entry which is preliminary data.</text>
</comment>
<name>A0A1E5UI64_9POAL</name>
<dbReference type="AlphaFoldDB" id="A0A1E5UI64"/>
<proteinExistence type="predicted"/>
<feature type="non-terminal residue" evidence="1">
    <location>
        <position position="1"/>
    </location>
</feature>
<evidence type="ECO:0008006" key="3">
    <source>
        <dbReference type="Google" id="ProtNLM"/>
    </source>
</evidence>
<dbReference type="Proteomes" id="UP000095767">
    <property type="component" value="Unassembled WGS sequence"/>
</dbReference>
<evidence type="ECO:0000313" key="2">
    <source>
        <dbReference type="Proteomes" id="UP000095767"/>
    </source>
</evidence>
<dbReference type="EMBL" id="LWDX02076780">
    <property type="protein sequence ID" value="OEL12566.1"/>
    <property type="molecule type" value="Genomic_DNA"/>
</dbReference>
<accession>A0A1E5UI64</accession>